<dbReference type="InterPro" id="IPR036397">
    <property type="entry name" value="RNaseH_sf"/>
</dbReference>
<dbReference type="PANTHER" id="PTHR30231:SF4">
    <property type="entry name" value="PROTEIN NEN2"/>
    <property type="match status" value="1"/>
</dbReference>
<dbReference type="InterPro" id="IPR012337">
    <property type="entry name" value="RNaseH-like_sf"/>
</dbReference>
<reference evidence="5 7" key="1">
    <citation type="submission" date="2019-12" db="EMBL/GenBank/DDBJ databases">
        <title>Genomic-based taxomic classification of the family Erythrobacteraceae.</title>
        <authorList>
            <person name="Xu L."/>
        </authorList>
    </citation>
    <scope>NUCLEOTIDE SEQUENCE [LARGE SCALE GENOMIC DNA]</scope>
    <source>
        <strain evidence="5 7">JCM 16677</strain>
    </source>
</reference>
<comment type="caution">
    <text evidence="5">The sequence shown here is derived from an EMBL/GenBank/DDBJ whole genome shotgun (WGS) entry which is preliminary data.</text>
</comment>
<keyword evidence="3 5" id="KW-0269">Exonuclease</keyword>
<keyword evidence="2" id="KW-0378">Hydrolase</keyword>
<dbReference type="Pfam" id="PF00929">
    <property type="entry name" value="RNase_T"/>
    <property type="match status" value="1"/>
</dbReference>
<dbReference type="SUPFAM" id="SSF53098">
    <property type="entry name" value="Ribonuclease H-like"/>
    <property type="match status" value="1"/>
</dbReference>
<dbReference type="GO" id="GO:0005829">
    <property type="term" value="C:cytosol"/>
    <property type="evidence" value="ECO:0007669"/>
    <property type="project" value="TreeGrafter"/>
</dbReference>
<dbReference type="CDD" id="cd06127">
    <property type="entry name" value="DEDDh"/>
    <property type="match status" value="1"/>
</dbReference>
<protein>
    <submittedName>
        <fullName evidence="5">3'-5' exonuclease</fullName>
    </submittedName>
</protein>
<evidence type="ECO:0000256" key="3">
    <source>
        <dbReference type="ARBA" id="ARBA00022839"/>
    </source>
</evidence>
<evidence type="ECO:0000313" key="5">
    <source>
        <dbReference type="EMBL" id="MXP31326.1"/>
    </source>
</evidence>
<evidence type="ECO:0000256" key="2">
    <source>
        <dbReference type="ARBA" id="ARBA00022801"/>
    </source>
</evidence>
<dbReference type="OrthoDB" id="7427781at2"/>
<evidence type="ECO:0000313" key="7">
    <source>
        <dbReference type="Proteomes" id="UP000446786"/>
    </source>
</evidence>
<dbReference type="EMBL" id="WTYE01000001">
    <property type="protein sequence ID" value="MXP34086.1"/>
    <property type="molecule type" value="Genomic_DNA"/>
</dbReference>
<evidence type="ECO:0000259" key="4">
    <source>
        <dbReference type="SMART" id="SM00479"/>
    </source>
</evidence>
<dbReference type="GO" id="GO:0006259">
    <property type="term" value="P:DNA metabolic process"/>
    <property type="evidence" value="ECO:0007669"/>
    <property type="project" value="UniProtKB-ARBA"/>
</dbReference>
<proteinExistence type="predicted"/>
<name>A0A845AS39_9SPHN</name>
<dbReference type="Gene3D" id="3.30.420.10">
    <property type="entry name" value="Ribonuclease H-like superfamily/Ribonuclease H"/>
    <property type="match status" value="1"/>
</dbReference>
<dbReference type="EMBL" id="WTYE01000001">
    <property type="protein sequence ID" value="MXP31326.1"/>
    <property type="molecule type" value="Genomic_DNA"/>
</dbReference>
<gene>
    <name evidence="5" type="ORF">GRI94_05745</name>
    <name evidence="6" type="ORF">GRI94_19835</name>
</gene>
<dbReference type="Proteomes" id="UP000446786">
    <property type="component" value="Unassembled WGS sequence"/>
</dbReference>
<accession>A0A845AS39</accession>
<dbReference type="RefSeq" id="WP_160778781.1">
    <property type="nucleotide sequence ID" value="NZ_BAAAZF010000001.1"/>
</dbReference>
<dbReference type="InterPro" id="IPR013520">
    <property type="entry name" value="Ribonucl_H"/>
</dbReference>
<feature type="domain" description="Exonuclease" evidence="4">
    <location>
        <begin position="41"/>
        <end position="211"/>
    </location>
</feature>
<dbReference type="SMART" id="SM00479">
    <property type="entry name" value="EXOIII"/>
    <property type="match status" value="1"/>
</dbReference>
<evidence type="ECO:0000256" key="1">
    <source>
        <dbReference type="ARBA" id="ARBA00022722"/>
    </source>
</evidence>
<keyword evidence="7" id="KW-1185">Reference proteome</keyword>
<dbReference type="GO" id="GO:0003676">
    <property type="term" value="F:nucleic acid binding"/>
    <property type="evidence" value="ECO:0007669"/>
    <property type="project" value="InterPro"/>
</dbReference>
<dbReference type="AlphaFoldDB" id="A0A845AS39"/>
<organism evidence="5 7">
    <name type="scientific">Parerythrobacter jejuensis</name>
    <dbReference type="NCBI Taxonomy" id="795812"/>
    <lineage>
        <taxon>Bacteria</taxon>
        <taxon>Pseudomonadati</taxon>
        <taxon>Pseudomonadota</taxon>
        <taxon>Alphaproteobacteria</taxon>
        <taxon>Sphingomonadales</taxon>
        <taxon>Erythrobacteraceae</taxon>
        <taxon>Parerythrobacter</taxon>
    </lineage>
</organism>
<sequence length="225" mass="24505">MFAGWRFRRAVANLEQAGLPILQRYAGSTWPDRKDPVSQVDFLALDFELDGLGASAHILQAGWVHFTAAAIPLADAQSRDIRSTQIRDDVAVTIHGIGEQRAREGAPLEAVLEELLPTIAGRVIVAHGASIEAGVIKRATRAVLGQAVPVRTICTLALERKLRPQLPGAEPYRLHRCRARYNLPPYAMHDALEDALAAAELFLAQLSCMPADTSTGELEDLAIHH</sequence>
<keyword evidence="1" id="KW-0540">Nuclease</keyword>
<dbReference type="GO" id="GO:0008408">
    <property type="term" value="F:3'-5' exonuclease activity"/>
    <property type="evidence" value="ECO:0007669"/>
    <property type="project" value="TreeGrafter"/>
</dbReference>
<dbReference type="PANTHER" id="PTHR30231">
    <property type="entry name" value="DNA POLYMERASE III SUBUNIT EPSILON"/>
    <property type="match status" value="1"/>
</dbReference>
<evidence type="ECO:0000313" key="6">
    <source>
        <dbReference type="EMBL" id="MXP34086.1"/>
    </source>
</evidence>